<dbReference type="OrthoDB" id="5854687at2759"/>
<keyword evidence="1" id="KW-0812">Transmembrane</keyword>
<comment type="caution">
    <text evidence="2">The sequence shown here is derived from an EMBL/GenBank/DDBJ whole genome shotgun (WGS) entry which is preliminary data.</text>
</comment>
<accession>A0A368GJV1</accession>
<dbReference type="Proteomes" id="UP000252519">
    <property type="component" value="Unassembled WGS sequence"/>
</dbReference>
<sequence length="135" mass="15807">MRSMDFYLSEVVVCSSLVIYLVIVFQIVYKRKLNGSTRAELPLLLHSFQFFMFSGVMLYFWCNPISTTPLYTHIFNVLVVIRFGFAPVSLLLTNNDYTLKKKIRVTLNISRDDPNSLFPPIKPFIKYYVYGRQVD</sequence>
<evidence type="ECO:0000256" key="1">
    <source>
        <dbReference type="SAM" id="Phobius"/>
    </source>
</evidence>
<reference evidence="2 3" key="1">
    <citation type="submission" date="2014-10" db="EMBL/GenBank/DDBJ databases">
        <title>Draft genome of the hookworm Ancylostoma caninum.</title>
        <authorList>
            <person name="Mitreva M."/>
        </authorList>
    </citation>
    <scope>NUCLEOTIDE SEQUENCE [LARGE SCALE GENOMIC DNA]</scope>
    <source>
        <strain evidence="2 3">Baltimore</strain>
    </source>
</reference>
<name>A0A368GJV1_ANCCA</name>
<dbReference type="AlphaFoldDB" id="A0A368GJV1"/>
<organism evidence="2 3">
    <name type="scientific">Ancylostoma caninum</name>
    <name type="common">Dog hookworm</name>
    <dbReference type="NCBI Taxonomy" id="29170"/>
    <lineage>
        <taxon>Eukaryota</taxon>
        <taxon>Metazoa</taxon>
        <taxon>Ecdysozoa</taxon>
        <taxon>Nematoda</taxon>
        <taxon>Chromadorea</taxon>
        <taxon>Rhabditida</taxon>
        <taxon>Rhabditina</taxon>
        <taxon>Rhabditomorpha</taxon>
        <taxon>Strongyloidea</taxon>
        <taxon>Ancylostomatidae</taxon>
        <taxon>Ancylostomatinae</taxon>
        <taxon>Ancylostoma</taxon>
    </lineage>
</organism>
<proteinExistence type="predicted"/>
<keyword evidence="1" id="KW-0472">Membrane</keyword>
<feature type="transmembrane region" description="Helical" evidence="1">
    <location>
        <begin position="73"/>
        <end position="92"/>
    </location>
</feature>
<protein>
    <recommendedName>
        <fullName evidence="4">7TM GPCR serpentine receptor class x (Srx) domain-containing protein</fullName>
    </recommendedName>
</protein>
<evidence type="ECO:0000313" key="2">
    <source>
        <dbReference type="EMBL" id="RCN44634.1"/>
    </source>
</evidence>
<evidence type="ECO:0008006" key="4">
    <source>
        <dbReference type="Google" id="ProtNLM"/>
    </source>
</evidence>
<feature type="transmembrane region" description="Helical" evidence="1">
    <location>
        <begin position="41"/>
        <end position="61"/>
    </location>
</feature>
<evidence type="ECO:0000313" key="3">
    <source>
        <dbReference type="Proteomes" id="UP000252519"/>
    </source>
</evidence>
<feature type="transmembrane region" description="Helical" evidence="1">
    <location>
        <begin position="6"/>
        <end position="29"/>
    </location>
</feature>
<gene>
    <name evidence="2" type="ORF">ANCCAN_09384</name>
</gene>
<dbReference type="EMBL" id="JOJR01000124">
    <property type="protein sequence ID" value="RCN44634.1"/>
    <property type="molecule type" value="Genomic_DNA"/>
</dbReference>
<keyword evidence="3" id="KW-1185">Reference proteome</keyword>
<keyword evidence="1" id="KW-1133">Transmembrane helix</keyword>